<comment type="caution">
    <text evidence="1">The sequence shown here is derived from an EMBL/GenBank/DDBJ whole genome shotgun (WGS) entry which is preliminary data.</text>
</comment>
<sequence length="79" mass="8713">MGTDRDRVWAGVLQVSNEQAGFSVEEVSRVCEELFGDDAPPQETISDAIETMADWGVLESFGFDSGTTYYMLTDEEIAP</sequence>
<dbReference type="AlphaFoldDB" id="A0A544QLD7"/>
<reference evidence="1 2" key="1">
    <citation type="submission" date="2019-02" db="EMBL/GenBank/DDBJ databases">
        <title>Halonotius sp. a new haloqrchaeon isolated from saline water.</title>
        <authorList>
            <person name="Duran-Viseras A."/>
            <person name="Sanchez-Porro C."/>
            <person name="Ventosa A."/>
        </authorList>
    </citation>
    <scope>NUCLEOTIDE SEQUENCE [LARGE SCALE GENOMIC DNA]</scope>
    <source>
        <strain evidence="1 2">F9-27</strain>
    </source>
</reference>
<proteinExistence type="predicted"/>
<name>A0A544QLD7_9EURY</name>
<organism evidence="1 2">
    <name type="scientific">Halonotius roseus</name>
    <dbReference type="NCBI Taxonomy" id="2511997"/>
    <lineage>
        <taxon>Archaea</taxon>
        <taxon>Methanobacteriati</taxon>
        <taxon>Methanobacteriota</taxon>
        <taxon>Stenosarchaea group</taxon>
        <taxon>Halobacteria</taxon>
        <taxon>Halobacteriales</taxon>
        <taxon>Haloferacaceae</taxon>
        <taxon>Halonotius</taxon>
    </lineage>
</organism>
<gene>
    <name evidence="1" type="ORF">EWF95_10345</name>
</gene>
<evidence type="ECO:0000313" key="1">
    <source>
        <dbReference type="EMBL" id="TQQ79410.1"/>
    </source>
</evidence>
<dbReference type="OrthoDB" id="336798at2157"/>
<dbReference type="EMBL" id="SESI01000003">
    <property type="protein sequence ID" value="TQQ79410.1"/>
    <property type="molecule type" value="Genomic_DNA"/>
</dbReference>
<dbReference type="RefSeq" id="WP_142444000.1">
    <property type="nucleotide sequence ID" value="NZ_SESI01000003.1"/>
</dbReference>
<evidence type="ECO:0008006" key="3">
    <source>
        <dbReference type="Google" id="ProtNLM"/>
    </source>
</evidence>
<keyword evidence="2" id="KW-1185">Reference proteome</keyword>
<accession>A0A544QLD7</accession>
<evidence type="ECO:0000313" key="2">
    <source>
        <dbReference type="Proteomes" id="UP000315385"/>
    </source>
</evidence>
<protein>
    <recommendedName>
        <fullName evidence="3">MarR family transcriptional regulator</fullName>
    </recommendedName>
</protein>
<dbReference type="Proteomes" id="UP000315385">
    <property type="component" value="Unassembled WGS sequence"/>
</dbReference>